<dbReference type="RefSeq" id="WP_347436426.1">
    <property type="nucleotide sequence ID" value="NZ_CP089291.1"/>
</dbReference>
<dbReference type="Proteomes" id="UP000830167">
    <property type="component" value="Chromosome"/>
</dbReference>
<dbReference type="GO" id="GO:0003677">
    <property type="term" value="F:DNA binding"/>
    <property type="evidence" value="ECO:0007669"/>
    <property type="project" value="UniProtKB-KW"/>
</dbReference>
<dbReference type="InterPro" id="IPR020816">
    <property type="entry name" value="Histone-like_DNA-bd_CS"/>
</dbReference>
<evidence type="ECO:0000256" key="2">
    <source>
        <dbReference type="ARBA" id="ARBA00023067"/>
    </source>
</evidence>
<dbReference type="InterPro" id="IPR000119">
    <property type="entry name" value="Hist_DNA-bd"/>
</dbReference>
<dbReference type="SUPFAM" id="SSF47729">
    <property type="entry name" value="IHF-like DNA-binding proteins"/>
    <property type="match status" value="1"/>
</dbReference>
<protein>
    <submittedName>
        <fullName evidence="5">HU family DNA-binding protein</fullName>
    </submittedName>
</protein>
<dbReference type="PANTHER" id="PTHR33175">
    <property type="entry name" value="DNA-BINDING PROTEIN HU"/>
    <property type="match status" value="1"/>
</dbReference>
<accession>A0ABY4CGX5</accession>
<keyword evidence="2" id="KW-0226">DNA condensation</keyword>
<evidence type="ECO:0000256" key="1">
    <source>
        <dbReference type="ARBA" id="ARBA00010529"/>
    </source>
</evidence>
<dbReference type="SMART" id="SM00411">
    <property type="entry name" value="BHL"/>
    <property type="match status" value="1"/>
</dbReference>
<dbReference type="PROSITE" id="PS00045">
    <property type="entry name" value="HISTONE_LIKE"/>
    <property type="match status" value="1"/>
</dbReference>
<reference evidence="5" key="1">
    <citation type="submission" date="2021-12" db="EMBL/GenBank/DDBJ databases">
        <title>Alicyclobacillaceae gen. nov., sp. nov., isolated from chalcocite enrichment system.</title>
        <authorList>
            <person name="Jiang Z."/>
        </authorList>
    </citation>
    <scope>NUCLEOTIDE SEQUENCE</scope>
    <source>
        <strain evidence="5">MYW30-H2</strain>
    </source>
</reference>
<dbReference type="PRINTS" id="PR01727">
    <property type="entry name" value="DNABINDINGHU"/>
</dbReference>
<sequence length="93" mass="10184">MNKTDLIQQVSEKADLTKKDASKAVDAVFDSIVQALSEGDSVQLIGFGSFEIRERSARKGRNPRTGEEITIEASRIPAFKAGKAFRDTVQQNA</sequence>
<dbReference type="CDD" id="cd13831">
    <property type="entry name" value="HU"/>
    <property type="match status" value="1"/>
</dbReference>
<organism evidence="5 6">
    <name type="scientific">Fodinisporobacter ferrooxydans</name>
    <dbReference type="NCBI Taxonomy" id="2901836"/>
    <lineage>
        <taxon>Bacteria</taxon>
        <taxon>Bacillati</taxon>
        <taxon>Bacillota</taxon>
        <taxon>Bacilli</taxon>
        <taxon>Bacillales</taxon>
        <taxon>Alicyclobacillaceae</taxon>
        <taxon>Fodinisporobacter</taxon>
    </lineage>
</organism>
<dbReference type="EMBL" id="CP089291">
    <property type="protein sequence ID" value="UOF89735.1"/>
    <property type="molecule type" value="Genomic_DNA"/>
</dbReference>
<dbReference type="InterPro" id="IPR010992">
    <property type="entry name" value="IHF-like_DNA-bd_dom_sf"/>
</dbReference>
<evidence type="ECO:0000313" key="5">
    <source>
        <dbReference type="EMBL" id="UOF89735.1"/>
    </source>
</evidence>
<gene>
    <name evidence="5" type="ORF">LSG31_17910</name>
</gene>
<dbReference type="Gene3D" id="4.10.520.10">
    <property type="entry name" value="IHF-like DNA-binding proteins"/>
    <property type="match status" value="1"/>
</dbReference>
<comment type="similarity">
    <text evidence="1 4">Belongs to the bacterial histone-like protein family.</text>
</comment>
<evidence type="ECO:0000256" key="3">
    <source>
        <dbReference type="ARBA" id="ARBA00023125"/>
    </source>
</evidence>
<keyword evidence="6" id="KW-1185">Reference proteome</keyword>
<dbReference type="PANTHER" id="PTHR33175:SF3">
    <property type="entry name" value="DNA-BINDING PROTEIN HU-BETA"/>
    <property type="match status" value="1"/>
</dbReference>
<proteinExistence type="inferred from homology"/>
<name>A0ABY4CGX5_9BACL</name>
<evidence type="ECO:0000313" key="6">
    <source>
        <dbReference type="Proteomes" id="UP000830167"/>
    </source>
</evidence>
<evidence type="ECO:0000256" key="4">
    <source>
        <dbReference type="RuleBase" id="RU003939"/>
    </source>
</evidence>
<keyword evidence="3 5" id="KW-0238">DNA-binding</keyword>
<dbReference type="Pfam" id="PF00216">
    <property type="entry name" value="Bac_DNA_binding"/>
    <property type="match status" value="1"/>
</dbReference>